<protein>
    <recommendedName>
        <fullName evidence="4">Lipoprotein</fullName>
    </recommendedName>
</protein>
<name>A0A0D0I031_9MICO</name>
<dbReference type="PROSITE" id="PS51257">
    <property type="entry name" value="PROKAR_LIPOPROTEIN"/>
    <property type="match status" value="1"/>
</dbReference>
<feature type="signal peptide" evidence="1">
    <location>
        <begin position="1"/>
        <end position="26"/>
    </location>
</feature>
<dbReference type="EMBL" id="JXSQ01000004">
    <property type="protein sequence ID" value="KIP53176.1"/>
    <property type="molecule type" value="Genomic_DNA"/>
</dbReference>
<evidence type="ECO:0000256" key="1">
    <source>
        <dbReference type="SAM" id="SignalP"/>
    </source>
</evidence>
<accession>A0A0D0I031</accession>
<keyword evidence="3" id="KW-1185">Reference proteome</keyword>
<evidence type="ECO:0000313" key="3">
    <source>
        <dbReference type="Proteomes" id="UP000032120"/>
    </source>
</evidence>
<organism evidence="2 3">
    <name type="scientific">Leucobacter komagatae</name>
    <dbReference type="NCBI Taxonomy" id="55969"/>
    <lineage>
        <taxon>Bacteria</taxon>
        <taxon>Bacillati</taxon>
        <taxon>Actinomycetota</taxon>
        <taxon>Actinomycetes</taxon>
        <taxon>Micrococcales</taxon>
        <taxon>Microbacteriaceae</taxon>
        <taxon>Leucobacter</taxon>
    </lineage>
</organism>
<dbReference type="RefSeq" id="WP_042543332.1">
    <property type="nucleotide sequence ID" value="NZ_JXSQ01000004.1"/>
</dbReference>
<gene>
    <name evidence="2" type="ORF">SD72_05015</name>
</gene>
<evidence type="ECO:0000313" key="2">
    <source>
        <dbReference type="EMBL" id="KIP53176.1"/>
    </source>
</evidence>
<proteinExistence type="predicted"/>
<dbReference type="AlphaFoldDB" id="A0A0D0I031"/>
<comment type="caution">
    <text evidence="2">The sequence shown here is derived from an EMBL/GenBank/DDBJ whole genome shotgun (WGS) entry which is preliminary data.</text>
</comment>
<reference evidence="2 3" key="1">
    <citation type="submission" date="2015-01" db="EMBL/GenBank/DDBJ databases">
        <title>Draft genome sequence of Leucobacter komagatae strain VKM ST2845.</title>
        <authorList>
            <person name="Karlyshev A.V."/>
            <person name="Kudryashova E.B."/>
        </authorList>
    </citation>
    <scope>NUCLEOTIDE SEQUENCE [LARGE SCALE GENOMIC DNA]</scope>
    <source>
        <strain evidence="2 3">VKM ST2845</strain>
    </source>
</reference>
<dbReference type="OrthoDB" id="5007540at2"/>
<feature type="chain" id="PRO_5038353284" description="Lipoprotein" evidence="1">
    <location>
        <begin position="27"/>
        <end position="168"/>
    </location>
</feature>
<keyword evidence="1" id="KW-0732">Signal</keyword>
<dbReference type="Proteomes" id="UP000032120">
    <property type="component" value="Unassembled WGS sequence"/>
</dbReference>
<evidence type="ECO:0008006" key="4">
    <source>
        <dbReference type="Google" id="ProtNLM"/>
    </source>
</evidence>
<sequence length="168" mass="16736">MLHGSTRALAIAPAGAAALAAALTLAGCTQGTEPSAQSAESANSGTAAAAGTHTLEEAAAAWTCGGLSVLKGIEFRAGSDAEQSIITPEQLQHLTQAVTDAYAYFVEHGAHAELESAELGVPVAALREVASEHPDGGEAVDAAVAELSDICERMGESTTLLGRPGEGG</sequence>